<keyword evidence="1 4" id="KW-0732">Signal</keyword>
<evidence type="ECO:0000313" key="6">
    <source>
        <dbReference type="EMBL" id="SCC81443.1"/>
    </source>
</evidence>
<feature type="binding site" evidence="3">
    <location>
        <position position="237"/>
    </location>
    <ligand>
        <name>substrate</name>
    </ligand>
</feature>
<dbReference type="Proteomes" id="UP000050497">
    <property type="component" value="Unassembled WGS sequence"/>
</dbReference>
<feature type="chain" id="PRO_5006145764" evidence="4">
    <location>
        <begin position="26"/>
        <end position="355"/>
    </location>
</feature>
<dbReference type="EMBL" id="LJSX01000004">
    <property type="protein sequence ID" value="KPQ12064.1"/>
    <property type="molecule type" value="Genomic_DNA"/>
</dbReference>
<evidence type="ECO:0000256" key="3">
    <source>
        <dbReference type="PIRSR" id="PIRSR039026-2"/>
    </source>
</evidence>
<feature type="binding site" evidence="3">
    <location>
        <position position="211"/>
    </location>
    <ligand>
        <name>substrate</name>
    </ligand>
</feature>
<dbReference type="Proteomes" id="UP000182800">
    <property type="component" value="Unassembled WGS sequence"/>
</dbReference>
<dbReference type="InterPro" id="IPR006311">
    <property type="entry name" value="TAT_signal"/>
</dbReference>
<dbReference type="CDD" id="cd13604">
    <property type="entry name" value="PBP2_TRAP_ketoacid_lactate_like"/>
    <property type="match status" value="1"/>
</dbReference>
<gene>
    <name evidence="6" type="ORF">GA0071312_2384</name>
    <name evidence="5" type="ORF">HLUCCO17_04490</name>
</gene>
<reference evidence="5 7" key="1">
    <citation type="submission" date="2015-09" db="EMBL/GenBank/DDBJ databases">
        <title>Identification and resolution of microdiversity through metagenomic sequencing of parallel consortia.</title>
        <authorList>
            <person name="Nelson W.C."/>
            <person name="Romine M.F."/>
            <person name="Lindemann S.R."/>
        </authorList>
    </citation>
    <scope>NUCLEOTIDE SEQUENCE [LARGE SCALE GENOMIC DNA]</scope>
    <source>
        <strain evidence="5">HL-109</strain>
    </source>
</reference>
<dbReference type="OrthoDB" id="9780733at2"/>
<evidence type="ECO:0000256" key="4">
    <source>
        <dbReference type="SAM" id="SignalP"/>
    </source>
</evidence>
<dbReference type="Gene3D" id="3.40.190.170">
    <property type="entry name" value="Bacterial extracellular solute-binding protein, family 7"/>
    <property type="match status" value="1"/>
</dbReference>
<dbReference type="PANTHER" id="PTHR33376:SF5">
    <property type="entry name" value="EXTRACYTOPLASMIC SOLUTE RECEPTOR PROTEIN"/>
    <property type="match status" value="1"/>
</dbReference>
<comment type="caution">
    <text evidence="5">The sequence shown here is derived from an EMBL/GenBank/DDBJ whole genome shotgun (WGS) entry which is preliminary data.</text>
</comment>
<dbReference type="PANTHER" id="PTHR33376">
    <property type="match status" value="1"/>
</dbReference>
<dbReference type="STRING" id="1653334.GA0071312_2384"/>
<dbReference type="GO" id="GO:0046872">
    <property type="term" value="F:metal ion binding"/>
    <property type="evidence" value="ECO:0007669"/>
    <property type="project" value="UniProtKB-KW"/>
</dbReference>
<dbReference type="EMBL" id="FMBM01000002">
    <property type="protein sequence ID" value="SCC81443.1"/>
    <property type="molecule type" value="Genomic_DNA"/>
</dbReference>
<proteinExistence type="predicted"/>
<sequence>MKRRTFLMGGAAAATATTLAAPAIASGHVKWDIASSFPAAAPGVGTNVTRYAELVKLMSDGRMELTVYGAGELVPPLEVEDAAQAGTVPVVHGPPYYAAGKEAALHWFTGVPFGMTSNEHFAWLKWGGGQELFDEIYAERNLKPFYSGNSNTQSGGWFKERLNSVEDLDGLNMRIAGLGADVMRKLGVNAVLMPAGEIFQALQSGAIDAAEWVGPMLDQAFGLQRITNLCYMPAYAEPGAAVAVVFNQDAFAELPDDLKAVCEAAAQAAALEMHAQFDYYNAQAARELEEAGVEFLRWPEDITTAQREAWSEVREELRAEHGNVARVLESYEPYLEAARAFSGMMTEPMLAARRG</sequence>
<dbReference type="PIRSF" id="PIRSF039026">
    <property type="entry name" value="SiaP"/>
    <property type="match status" value="1"/>
</dbReference>
<evidence type="ECO:0000313" key="7">
    <source>
        <dbReference type="Proteomes" id="UP000050497"/>
    </source>
</evidence>
<dbReference type="RefSeq" id="WP_074445144.1">
    <property type="nucleotide sequence ID" value="NZ_FMBM01000002.1"/>
</dbReference>
<evidence type="ECO:0000313" key="5">
    <source>
        <dbReference type="EMBL" id="KPQ12064.1"/>
    </source>
</evidence>
<dbReference type="Pfam" id="PF03480">
    <property type="entry name" value="DctP"/>
    <property type="match status" value="1"/>
</dbReference>
<evidence type="ECO:0000256" key="1">
    <source>
        <dbReference type="ARBA" id="ARBA00022729"/>
    </source>
</evidence>
<accession>A0A0P7XWZ9</accession>
<protein>
    <submittedName>
        <fullName evidence="6">TRAP-type mannitol/chloroaromatic compound transport system, substrate-binding protein</fullName>
    </submittedName>
    <submittedName>
        <fullName evidence="5">TRAP-type transporter substrate-binding component</fullName>
    </submittedName>
</protein>
<name>A0A0P7XWZ9_9HYPH</name>
<dbReference type="NCBIfam" id="NF037995">
    <property type="entry name" value="TRAP_S1"/>
    <property type="match status" value="1"/>
</dbReference>
<evidence type="ECO:0000313" key="8">
    <source>
        <dbReference type="Proteomes" id="UP000182800"/>
    </source>
</evidence>
<feature type="binding site" evidence="2">
    <location>
        <position position="153"/>
    </location>
    <ligand>
        <name>substrate</name>
    </ligand>
</feature>
<dbReference type="AlphaFoldDB" id="A0A0P7XWZ9"/>
<feature type="binding site" evidence="3">
    <location>
        <position position="212"/>
    </location>
    <ligand>
        <name>Na(+)</name>
        <dbReference type="ChEBI" id="CHEBI:29101"/>
    </ligand>
</feature>
<dbReference type="InterPro" id="IPR018389">
    <property type="entry name" value="DctP_fam"/>
</dbReference>
<keyword evidence="3" id="KW-0479">Metal-binding</keyword>
<feature type="signal peptide" evidence="4">
    <location>
        <begin position="1"/>
        <end position="25"/>
    </location>
</feature>
<dbReference type="GO" id="GO:0055085">
    <property type="term" value="P:transmembrane transport"/>
    <property type="evidence" value="ECO:0007669"/>
    <property type="project" value="InterPro"/>
</dbReference>
<organism evidence="5 7">
    <name type="scientific">Saliniramus fredricksonii</name>
    <dbReference type="NCBI Taxonomy" id="1653334"/>
    <lineage>
        <taxon>Bacteria</taxon>
        <taxon>Pseudomonadati</taxon>
        <taxon>Pseudomonadota</taxon>
        <taxon>Alphaproteobacteria</taxon>
        <taxon>Hyphomicrobiales</taxon>
        <taxon>Salinarimonadaceae</taxon>
        <taxon>Saliniramus</taxon>
    </lineage>
</organism>
<feature type="binding site" evidence="2">
    <location>
        <position position="174"/>
    </location>
    <ligand>
        <name>substrate</name>
    </ligand>
</feature>
<dbReference type="InterPro" id="IPR038404">
    <property type="entry name" value="TRAP_DctP_sf"/>
</dbReference>
<dbReference type="Gene3D" id="3.40.190.10">
    <property type="entry name" value="Periplasmic binding protein-like II"/>
    <property type="match status" value="1"/>
</dbReference>
<reference evidence="6 8" key="2">
    <citation type="submission" date="2016-08" db="EMBL/GenBank/DDBJ databases">
        <authorList>
            <person name="Varghese N."/>
            <person name="Submissions Spin"/>
        </authorList>
    </citation>
    <scope>NUCLEOTIDE SEQUENCE [LARGE SCALE GENOMIC DNA]</scope>
    <source>
        <strain evidence="6 8">HL-109</strain>
    </source>
</reference>
<keyword evidence="8" id="KW-1185">Reference proteome</keyword>
<dbReference type="PATRIC" id="fig|1653334.4.peg.1591"/>
<evidence type="ECO:0000256" key="2">
    <source>
        <dbReference type="PIRSR" id="PIRSR039026-1"/>
    </source>
</evidence>
<dbReference type="PROSITE" id="PS51318">
    <property type="entry name" value="TAT"/>
    <property type="match status" value="1"/>
</dbReference>
<dbReference type="InterPro" id="IPR026289">
    <property type="entry name" value="SBP_TakP-like"/>
</dbReference>
<dbReference type="GO" id="GO:0031317">
    <property type="term" value="C:tripartite ATP-independent periplasmic transporter complex"/>
    <property type="evidence" value="ECO:0007669"/>
    <property type="project" value="InterPro"/>
</dbReference>